<evidence type="ECO:0000313" key="2">
    <source>
        <dbReference type="EMBL" id="MPM94644.1"/>
    </source>
</evidence>
<comment type="caution">
    <text evidence="2">The sequence shown here is derived from an EMBL/GenBank/DDBJ whole genome shotgun (WGS) entry which is preliminary data.</text>
</comment>
<organism evidence="2">
    <name type="scientific">bioreactor metagenome</name>
    <dbReference type="NCBI Taxonomy" id="1076179"/>
    <lineage>
        <taxon>unclassified sequences</taxon>
        <taxon>metagenomes</taxon>
        <taxon>ecological metagenomes</taxon>
    </lineage>
</organism>
<protein>
    <submittedName>
        <fullName evidence="2">Uncharacterized protein</fullName>
    </submittedName>
</protein>
<dbReference type="EMBL" id="VSSQ01041247">
    <property type="protein sequence ID" value="MPM94644.1"/>
    <property type="molecule type" value="Genomic_DNA"/>
</dbReference>
<sequence length="243" mass="25295">MDIGPGDQLAHHLDGDVALLGQQGQGHQQRGQELAGDIAAHLDGFAAQLAEVGLADLQGRKAFVLQIVDLAAQLAQRIDQVADRTLVHAGHARHLEVAAQHRQRRSQRAHGRAGIAQEQRGRSAGRQLTPDAGDVNRLAGCDGIGADAAAQLLESGQHDAGVVGIEQIVNGGGALAQRRQQQHAIGDAFGAGQADAAVGGVQCGQVQKFGGEHKTLVTPCAAWLLRHPGCAAASARCLWRLGE</sequence>
<evidence type="ECO:0000256" key="1">
    <source>
        <dbReference type="SAM" id="MobiDB-lite"/>
    </source>
</evidence>
<gene>
    <name evidence="2" type="ORF">SDC9_141792</name>
</gene>
<dbReference type="AlphaFoldDB" id="A0A645DYN3"/>
<accession>A0A645DYN3</accession>
<proteinExistence type="predicted"/>
<feature type="region of interest" description="Disordered" evidence="1">
    <location>
        <begin position="100"/>
        <end position="132"/>
    </location>
</feature>
<name>A0A645DYN3_9ZZZZ</name>
<feature type="compositionally biased region" description="Basic residues" evidence="1">
    <location>
        <begin position="101"/>
        <end position="111"/>
    </location>
</feature>
<reference evidence="2" key="1">
    <citation type="submission" date="2019-08" db="EMBL/GenBank/DDBJ databases">
        <authorList>
            <person name="Kucharzyk K."/>
            <person name="Murdoch R.W."/>
            <person name="Higgins S."/>
            <person name="Loffler F."/>
        </authorList>
    </citation>
    <scope>NUCLEOTIDE SEQUENCE</scope>
</reference>